<evidence type="ECO:0000313" key="1">
    <source>
        <dbReference type="EMBL" id="GEB32339.1"/>
    </source>
</evidence>
<dbReference type="Gene3D" id="1.10.150.20">
    <property type="entry name" value="5' to 3' exonuclease, C-terminal subdomain"/>
    <property type="match status" value="1"/>
</dbReference>
<keyword evidence="2" id="KW-1185">Reference proteome</keyword>
<dbReference type="RefSeq" id="WP_122963362.1">
    <property type="nucleotide sequence ID" value="NZ_BJMH01000007.1"/>
</dbReference>
<dbReference type="SUPFAM" id="SSF47789">
    <property type="entry name" value="C-terminal domain of RNA polymerase alpha subunit"/>
    <property type="match status" value="1"/>
</dbReference>
<protein>
    <recommendedName>
        <fullName evidence="3">DNA-binding protein</fullName>
    </recommendedName>
</protein>
<proteinExistence type="predicted"/>
<accession>A0A4Y3PMK0</accession>
<comment type="caution">
    <text evidence="1">The sequence shown here is derived from an EMBL/GenBank/DDBJ whole genome shotgun (WGS) entry which is preliminary data.</text>
</comment>
<dbReference type="STRING" id="54914.AV540_12015"/>
<organism evidence="1 2">
    <name type="scientific">Brevibacillus parabrevis</name>
    <dbReference type="NCBI Taxonomy" id="54914"/>
    <lineage>
        <taxon>Bacteria</taxon>
        <taxon>Bacillati</taxon>
        <taxon>Bacillota</taxon>
        <taxon>Bacilli</taxon>
        <taxon>Bacillales</taxon>
        <taxon>Paenibacillaceae</taxon>
        <taxon>Brevibacillus</taxon>
    </lineage>
</organism>
<gene>
    <name evidence="1" type="ORF">BPA01_19190</name>
</gene>
<dbReference type="EMBL" id="BJMH01000007">
    <property type="protein sequence ID" value="GEB32339.1"/>
    <property type="molecule type" value="Genomic_DNA"/>
</dbReference>
<evidence type="ECO:0000313" key="2">
    <source>
        <dbReference type="Proteomes" id="UP000316882"/>
    </source>
</evidence>
<name>A0A4Y3PMK0_BREPA</name>
<dbReference type="AlphaFoldDB" id="A0A4Y3PMK0"/>
<dbReference type="Proteomes" id="UP000316882">
    <property type="component" value="Unassembled WGS sequence"/>
</dbReference>
<reference evidence="1 2" key="1">
    <citation type="submission" date="2019-06" db="EMBL/GenBank/DDBJ databases">
        <title>Whole genome shotgun sequence of Brevibacillus parabrevis NBRC 12334.</title>
        <authorList>
            <person name="Hosoyama A."/>
            <person name="Uohara A."/>
            <person name="Ohji S."/>
            <person name="Ichikawa N."/>
        </authorList>
    </citation>
    <scope>NUCLEOTIDE SEQUENCE [LARGE SCALE GENOMIC DNA]</scope>
    <source>
        <strain evidence="1 2">NBRC 12334</strain>
    </source>
</reference>
<evidence type="ECO:0008006" key="3">
    <source>
        <dbReference type="Google" id="ProtNLM"/>
    </source>
</evidence>
<sequence>MTGTNAEDWESDLPKELAKPAKRALASAGYHQLKQLTAVSEADVRKLHGMGPKALEQLRRALADKGMSFSETRP</sequence>